<dbReference type="SUPFAM" id="SSF53335">
    <property type="entry name" value="S-adenosyl-L-methionine-dependent methyltransferases"/>
    <property type="match status" value="1"/>
</dbReference>
<dbReference type="AlphaFoldDB" id="A0A0L0FS16"/>
<dbReference type="RefSeq" id="XP_014153457.1">
    <property type="nucleotide sequence ID" value="XM_014297982.1"/>
</dbReference>
<dbReference type="Pfam" id="PF04072">
    <property type="entry name" value="LCM"/>
    <property type="match status" value="1"/>
</dbReference>
<dbReference type="OrthoDB" id="2162516at2759"/>
<accession>A0A0L0FS16</accession>
<name>A0A0L0FS16_9EUKA</name>
<keyword evidence="2" id="KW-0489">Methyltransferase</keyword>
<dbReference type="STRING" id="667725.A0A0L0FS16"/>
<evidence type="ECO:0000313" key="6">
    <source>
        <dbReference type="Proteomes" id="UP000054560"/>
    </source>
</evidence>
<evidence type="ECO:0000256" key="3">
    <source>
        <dbReference type="ARBA" id="ARBA00022679"/>
    </source>
</evidence>
<dbReference type="InterPro" id="IPR011610">
    <property type="entry name" value="SAM_mthyl_Trfase_ML2640-like"/>
</dbReference>
<evidence type="ECO:0008006" key="7">
    <source>
        <dbReference type="Google" id="ProtNLM"/>
    </source>
</evidence>
<reference evidence="5 6" key="1">
    <citation type="submission" date="2011-02" db="EMBL/GenBank/DDBJ databases">
        <title>The Genome Sequence of Sphaeroforma arctica JP610.</title>
        <authorList>
            <consortium name="The Broad Institute Genome Sequencing Platform"/>
            <person name="Russ C."/>
            <person name="Cuomo C."/>
            <person name="Young S.K."/>
            <person name="Zeng Q."/>
            <person name="Gargeya S."/>
            <person name="Alvarado L."/>
            <person name="Berlin A."/>
            <person name="Chapman S.B."/>
            <person name="Chen Z."/>
            <person name="Freedman E."/>
            <person name="Gellesch M."/>
            <person name="Goldberg J."/>
            <person name="Griggs A."/>
            <person name="Gujja S."/>
            <person name="Heilman E."/>
            <person name="Heiman D."/>
            <person name="Howarth C."/>
            <person name="Mehta T."/>
            <person name="Neiman D."/>
            <person name="Pearson M."/>
            <person name="Roberts A."/>
            <person name="Saif S."/>
            <person name="Shea T."/>
            <person name="Shenoy N."/>
            <person name="Sisk P."/>
            <person name="Stolte C."/>
            <person name="Sykes S."/>
            <person name="White J."/>
            <person name="Yandava C."/>
            <person name="Burger G."/>
            <person name="Gray M.W."/>
            <person name="Holland P.W.H."/>
            <person name="King N."/>
            <person name="Lang F.B.F."/>
            <person name="Roger A.J."/>
            <person name="Ruiz-Trillo I."/>
            <person name="Haas B."/>
            <person name="Nusbaum C."/>
            <person name="Birren B."/>
        </authorList>
    </citation>
    <scope>NUCLEOTIDE SEQUENCE [LARGE SCALE GENOMIC DNA]</scope>
    <source>
        <strain evidence="5 6">JP610</strain>
    </source>
</reference>
<keyword evidence="6" id="KW-1185">Reference proteome</keyword>
<dbReference type="GeneID" id="25908558"/>
<evidence type="ECO:0000256" key="4">
    <source>
        <dbReference type="SAM" id="Phobius"/>
    </source>
</evidence>
<dbReference type="Gene3D" id="3.40.50.150">
    <property type="entry name" value="Vaccinia Virus protein VP39"/>
    <property type="match status" value="1"/>
</dbReference>
<protein>
    <recommendedName>
        <fullName evidence="7">S-adenosyl-L-methionine-dependent methyltransferase</fullName>
    </recommendedName>
</protein>
<dbReference type="InterPro" id="IPR029063">
    <property type="entry name" value="SAM-dependent_MTases_sf"/>
</dbReference>
<dbReference type="PANTHER" id="PTHR43619">
    <property type="entry name" value="S-ADENOSYL-L-METHIONINE-DEPENDENT METHYLTRANSFERASE YKTD-RELATED"/>
    <property type="match status" value="1"/>
</dbReference>
<evidence type="ECO:0000256" key="2">
    <source>
        <dbReference type="ARBA" id="ARBA00022603"/>
    </source>
</evidence>
<keyword evidence="4" id="KW-1133">Transmembrane helix</keyword>
<dbReference type="InterPro" id="IPR007213">
    <property type="entry name" value="Ppm1/Ppm2/Tcmp"/>
</dbReference>
<dbReference type="Proteomes" id="UP000054560">
    <property type="component" value="Unassembled WGS sequence"/>
</dbReference>
<dbReference type="GO" id="GO:0008168">
    <property type="term" value="F:methyltransferase activity"/>
    <property type="evidence" value="ECO:0007669"/>
    <property type="project" value="UniProtKB-KW"/>
</dbReference>
<sequence>MMNFFPSTLRFIALLPIATVAMLYSGILFVLYSNATPGISRTAINVLTQRYLCHSTGIKEDLAAQKFIRSGRIKCLSATAMDIIIAAGIALENVTGFTVVSVPIDSNSPMALLPFRFKFFEQALDEELDTIEQIVVLGAGFDTTTFRPSVVQAAGRRNIKIFEVDNPITQQVKKEVVEKSGLNASHITFVPCDFEKTSWLEALSHCQEFKSKARTYFLWEGVMYYLTEKAVRETINTVATEFPAGTSLAFDYFRLDRFARRYLWAMRLYGEPLLSSIDTRESQDFRETLDDFISERSDGKMRITKQGSYQYFNQGDFGGVIKALVA</sequence>
<keyword evidence="4" id="KW-0812">Transmembrane</keyword>
<organism evidence="5 6">
    <name type="scientific">Sphaeroforma arctica JP610</name>
    <dbReference type="NCBI Taxonomy" id="667725"/>
    <lineage>
        <taxon>Eukaryota</taxon>
        <taxon>Ichthyosporea</taxon>
        <taxon>Ichthyophonida</taxon>
        <taxon>Sphaeroforma</taxon>
    </lineage>
</organism>
<dbReference type="GO" id="GO:0032259">
    <property type="term" value="P:methylation"/>
    <property type="evidence" value="ECO:0007669"/>
    <property type="project" value="UniProtKB-KW"/>
</dbReference>
<proteinExistence type="inferred from homology"/>
<gene>
    <name evidence="5" type="ORF">SARC_08054</name>
</gene>
<comment type="similarity">
    <text evidence="1">Belongs to the UPF0677 family.</text>
</comment>
<feature type="transmembrane region" description="Helical" evidence="4">
    <location>
        <begin position="12"/>
        <end position="32"/>
    </location>
</feature>
<dbReference type="EMBL" id="KQ242283">
    <property type="protein sequence ID" value="KNC79555.1"/>
    <property type="molecule type" value="Genomic_DNA"/>
</dbReference>
<keyword evidence="3" id="KW-0808">Transferase</keyword>
<dbReference type="NCBIfam" id="TIGR00027">
    <property type="entry name" value="mthyl_TIGR00027"/>
    <property type="match status" value="1"/>
</dbReference>
<keyword evidence="4" id="KW-0472">Membrane</keyword>
<evidence type="ECO:0000256" key="1">
    <source>
        <dbReference type="ARBA" id="ARBA00008138"/>
    </source>
</evidence>
<evidence type="ECO:0000313" key="5">
    <source>
        <dbReference type="EMBL" id="KNC79555.1"/>
    </source>
</evidence>
<dbReference type="PANTHER" id="PTHR43619:SF2">
    <property type="entry name" value="S-ADENOSYL-L-METHIONINE-DEPENDENT METHYLTRANSFERASES SUPERFAMILY PROTEIN"/>
    <property type="match status" value="1"/>
</dbReference>